<proteinExistence type="predicted"/>
<gene>
    <name evidence="1" type="ORF">P43SY_005466</name>
</gene>
<evidence type="ECO:0000313" key="1">
    <source>
        <dbReference type="EMBL" id="KAJ0400745.1"/>
    </source>
</evidence>
<comment type="caution">
    <text evidence="1">The sequence shown here is derived from an EMBL/GenBank/DDBJ whole genome shotgun (WGS) entry which is preliminary data.</text>
</comment>
<organism evidence="1 2">
    <name type="scientific">Pythium insidiosum</name>
    <name type="common">Pythiosis disease agent</name>
    <dbReference type="NCBI Taxonomy" id="114742"/>
    <lineage>
        <taxon>Eukaryota</taxon>
        <taxon>Sar</taxon>
        <taxon>Stramenopiles</taxon>
        <taxon>Oomycota</taxon>
        <taxon>Peronosporomycetes</taxon>
        <taxon>Pythiales</taxon>
        <taxon>Pythiaceae</taxon>
        <taxon>Pythium</taxon>
    </lineage>
</organism>
<accession>A0AAD5M2L5</accession>
<protein>
    <submittedName>
        <fullName evidence="1">Uncharacterized protein</fullName>
    </submittedName>
</protein>
<name>A0AAD5M2L5_PYTIN</name>
<keyword evidence="2" id="KW-1185">Reference proteome</keyword>
<evidence type="ECO:0000313" key="2">
    <source>
        <dbReference type="Proteomes" id="UP001209570"/>
    </source>
</evidence>
<sequence>MELYDENEMDELPQHADVYERLYDRRSYTGVYRKRFELDIQDLSETVVHDLSEAIRPNLNHDVDPKTKRPFPSKRRYLCYFKFTLLNCRASSNLWTVKWCKQRGNDA</sequence>
<dbReference type="EMBL" id="JAKCXM010000147">
    <property type="protein sequence ID" value="KAJ0400745.1"/>
    <property type="molecule type" value="Genomic_DNA"/>
</dbReference>
<dbReference type="Proteomes" id="UP001209570">
    <property type="component" value="Unassembled WGS sequence"/>
</dbReference>
<reference evidence="1" key="1">
    <citation type="submission" date="2021-12" db="EMBL/GenBank/DDBJ databases">
        <title>Prjna785345.</title>
        <authorList>
            <person name="Rujirawat T."/>
            <person name="Krajaejun T."/>
        </authorList>
    </citation>
    <scope>NUCLEOTIDE SEQUENCE</scope>
    <source>
        <strain evidence="1">Pi057C3</strain>
    </source>
</reference>
<dbReference type="AlphaFoldDB" id="A0AAD5M2L5"/>